<comment type="caution">
    <text evidence="2">The sequence shown here is derived from an EMBL/GenBank/DDBJ whole genome shotgun (WGS) entry which is preliminary data.</text>
</comment>
<organism evidence="2 3">
    <name type="scientific">Bdellovibrio svalbardensis</name>
    <dbReference type="NCBI Taxonomy" id="2972972"/>
    <lineage>
        <taxon>Bacteria</taxon>
        <taxon>Pseudomonadati</taxon>
        <taxon>Bdellovibrionota</taxon>
        <taxon>Bdellovibrionia</taxon>
        <taxon>Bdellovibrionales</taxon>
        <taxon>Pseudobdellovibrionaceae</taxon>
        <taxon>Bdellovibrio</taxon>
    </lineage>
</organism>
<evidence type="ECO:0000313" key="3">
    <source>
        <dbReference type="Proteomes" id="UP001152321"/>
    </source>
</evidence>
<feature type="signal peptide" evidence="1">
    <location>
        <begin position="1"/>
        <end position="22"/>
    </location>
</feature>
<proteinExistence type="predicted"/>
<reference evidence="2" key="1">
    <citation type="submission" date="2022-08" db="EMBL/GenBank/DDBJ databases">
        <title>Novel Bdellovibrio Species Isolated from Svalbard: Designation Bdellovibrio svalbardensis.</title>
        <authorList>
            <person name="Mitchell R.J."/>
            <person name="Choi S.Y."/>
        </authorList>
    </citation>
    <scope>NUCLEOTIDE SEQUENCE</scope>
    <source>
        <strain evidence="2">PAP01</strain>
    </source>
</reference>
<sequence>MKKMIKSIALCTSLLATLSACSPEKTKEVTKVQLSVNEQMQSDELTAAGEQLIAPHTFHLADRAFALALEKNPSDKKAEFYRVFLKRFMVFRGVMTNIKPMVKKYGDAAKYDKEMKKIPNSPINDFLFMPADGVIKPINTEEDVQNLLIAYRNALQDFRTYVAMNQDLKLELHVNPIIFMNQINENMTSNCTVVPGTKEEDGQIECDTSEIATVRVNIADLLSLKQEAAGEILYLALYTSYNFNGLAQYTKDNSGKEMTAKESYDLLQSKVDFKLLKNEGFTAIRSLGADLGVAAKWAMKYQDSICPKDKNGMPVARKGYMFKKGLCIDNASNLEKNLALLEQVLKGTMAVKIGSDEANQITKNINFLAPFDKPVADLRMLTPATWNEAGTQGTSFKDKTLGGMFPDQDADFLLQQTK</sequence>
<dbReference type="EMBL" id="JANRMI010000003">
    <property type="protein sequence ID" value="MDG0817125.1"/>
    <property type="molecule type" value="Genomic_DNA"/>
</dbReference>
<evidence type="ECO:0008006" key="4">
    <source>
        <dbReference type="Google" id="ProtNLM"/>
    </source>
</evidence>
<dbReference type="Proteomes" id="UP001152321">
    <property type="component" value="Unassembled WGS sequence"/>
</dbReference>
<dbReference type="PROSITE" id="PS51257">
    <property type="entry name" value="PROKAR_LIPOPROTEIN"/>
    <property type="match status" value="1"/>
</dbReference>
<name>A0ABT6DJU7_9BACT</name>
<keyword evidence="3" id="KW-1185">Reference proteome</keyword>
<dbReference type="RefSeq" id="WP_277578601.1">
    <property type="nucleotide sequence ID" value="NZ_JANRMI010000003.1"/>
</dbReference>
<accession>A0ABT6DJU7</accession>
<evidence type="ECO:0000313" key="2">
    <source>
        <dbReference type="EMBL" id="MDG0817125.1"/>
    </source>
</evidence>
<keyword evidence="1" id="KW-0732">Signal</keyword>
<evidence type="ECO:0000256" key="1">
    <source>
        <dbReference type="SAM" id="SignalP"/>
    </source>
</evidence>
<feature type="chain" id="PRO_5046233422" description="Lipoprotein" evidence="1">
    <location>
        <begin position="23"/>
        <end position="418"/>
    </location>
</feature>
<protein>
    <recommendedName>
        <fullName evidence="4">Lipoprotein</fullName>
    </recommendedName>
</protein>
<gene>
    <name evidence="2" type="ORF">NWE73_12155</name>
</gene>